<organism evidence="4 5">
    <name type="scientific">Koribacter versatilis (strain Ellin345)</name>
    <dbReference type="NCBI Taxonomy" id="204669"/>
    <lineage>
        <taxon>Bacteria</taxon>
        <taxon>Pseudomonadati</taxon>
        <taxon>Acidobacteriota</taxon>
        <taxon>Terriglobia</taxon>
        <taxon>Terriglobales</taxon>
        <taxon>Candidatus Korobacteraceae</taxon>
        <taxon>Candidatus Korobacter</taxon>
    </lineage>
</organism>
<dbReference type="SMART" id="SM00471">
    <property type="entry name" value="HDc"/>
    <property type="match status" value="1"/>
</dbReference>
<dbReference type="RefSeq" id="WP_011522707.1">
    <property type="nucleotide sequence ID" value="NC_008009.1"/>
</dbReference>
<dbReference type="SUPFAM" id="SSF52172">
    <property type="entry name" value="CheY-like"/>
    <property type="match status" value="1"/>
</dbReference>
<dbReference type="SUPFAM" id="SSF109604">
    <property type="entry name" value="HD-domain/PDEase-like"/>
    <property type="match status" value="1"/>
</dbReference>
<evidence type="ECO:0000256" key="1">
    <source>
        <dbReference type="PROSITE-ProRule" id="PRU00169"/>
    </source>
</evidence>
<dbReference type="Pfam" id="PF13487">
    <property type="entry name" value="HD_5"/>
    <property type="match status" value="1"/>
</dbReference>
<proteinExistence type="predicted"/>
<dbReference type="InterPro" id="IPR011006">
    <property type="entry name" value="CheY-like_superfamily"/>
</dbReference>
<dbReference type="PANTHER" id="PTHR45228:SF5">
    <property type="entry name" value="CYCLIC DI-GMP PHOSPHODIESTERASE VC_1348-RELATED"/>
    <property type="match status" value="1"/>
</dbReference>
<dbReference type="CDD" id="cd00077">
    <property type="entry name" value="HDc"/>
    <property type="match status" value="1"/>
</dbReference>
<dbReference type="Gene3D" id="1.10.3210.10">
    <property type="entry name" value="Hypothetical protein af1432"/>
    <property type="match status" value="1"/>
</dbReference>
<dbReference type="EMBL" id="CP000360">
    <property type="protein sequence ID" value="ABF40905.1"/>
    <property type="molecule type" value="Genomic_DNA"/>
</dbReference>
<evidence type="ECO:0000259" key="3">
    <source>
        <dbReference type="PROSITE" id="PS51832"/>
    </source>
</evidence>
<dbReference type="PANTHER" id="PTHR45228">
    <property type="entry name" value="CYCLIC DI-GMP PHOSPHODIESTERASE TM_0186-RELATED"/>
    <property type="match status" value="1"/>
</dbReference>
<sequence length="364" mass="39881">METLRDQSRATLLIVDDSADDVALVSDILKDQYRVKVATNGVRALKIAQSDDPPDLILLDVVMAGLDGYGVCRQLKANSRTRHIPFLFLTSKSTPEDERVGLELGAVDYIRKPIDPVILFARLKTHLATGAAKTSHSEASQADQHGREKEIEQDLAAMILTSLAESRDATTANHALRIQRYVKVLAEALAGHPRFSALAADRAIEVIYRAAVLYDVGKIGVPETILLKPCALLAGEWEVMTGHTTIAARAIERAQEVVGKGSEFSRIAKEMALCHHEKWNGKGYPQGLSGDDIPVAARLVAIADVYDALTRRRTYKDAISHEEAVAEIRRGRGAEFDPEVVDAFVAVSEEMRAIARRFPVPAED</sequence>
<feature type="domain" description="HD-GYP" evidence="3">
    <location>
        <begin position="149"/>
        <end position="360"/>
    </location>
</feature>
<dbReference type="KEGG" id="aba:Acid345_1904"/>
<dbReference type="Pfam" id="PF00072">
    <property type="entry name" value="Response_reg"/>
    <property type="match status" value="1"/>
</dbReference>
<feature type="domain" description="Response regulatory" evidence="2">
    <location>
        <begin position="11"/>
        <end position="127"/>
    </location>
</feature>
<dbReference type="STRING" id="204669.Acid345_1904"/>
<dbReference type="PROSITE" id="PS51832">
    <property type="entry name" value="HD_GYP"/>
    <property type="match status" value="1"/>
</dbReference>
<keyword evidence="5" id="KW-1185">Reference proteome</keyword>
<feature type="modified residue" description="4-aspartylphosphate" evidence="1">
    <location>
        <position position="60"/>
    </location>
</feature>
<dbReference type="Gene3D" id="3.40.50.2300">
    <property type="match status" value="1"/>
</dbReference>
<evidence type="ECO:0000313" key="5">
    <source>
        <dbReference type="Proteomes" id="UP000002432"/>
    </source>
</evidence>
<keyword evidence="1" id="KW-0597">Phosphoprotein</keyword>
<dbReference type="GO" id="GO:0000160">
    <property type="term" value="P:phosphorelay signal transduction system"/>
    <property type="evidence" value="ECO:0007669"/>
    <property type="project" value="InterPro"/>
</dbReference>
<dbReference type="eggNOG" id="COG3437">
    <property type="taxonomic scope" value="Bacteria"/>
</dbReference>
<evidence type="ECO:0000259" key="2">
    <source>
        <dbReference type="PROSITE" id="PS50110"/>
    </source>
</evidence>
<protein>
    <submittedName>
        <fullName evidence="4">Response regulator receiver modulated metal dependent phosphohydrolase</fullName>
    </submittedName>
</protein>
<dbReference type="InterPro" id="IPR037522">
    <property type="entry name" value="HD_GYP_dom"/>
</dbReference>
<gene>
    <name evidence="4" type="ordered locus">Acid345_1904</name>
</gene>
<dbReference type="OrthoDB" id="9804747at2"/>
<dbReference type="PROSITE" id="PS50110">
    <property type="entry name" value="RESPONSE_REGULATORY"/>
    <property type="match status" value="1"/>
</dbReference>
<accession>Q1IQE5</accession>
<dbReference type="SMART" id="SM00448">
    <property type="entry name" value="REC"/>
    <property type="match status" value="1"/>
</dbReference>
<dbReference type="Proteomes" id="UP000002432">
    <property type="component" value="Chromosome"/>
</dbReference>
<dbReference type="AlphaFoldDB" id="Q1IQE5"/>
<reference evidence="4 5" key="1">
    <citation type="journal article" date="2009" name="Appl. Environ. Microbiol.">
        <title>Three genomes from the phylum Acidobacteria provide insight into the lifestyles of these microorganisms in soils.</title>
        <authorList>
            <person name="Ward N.L."/>
            <person name="Challacombe J.F."/>
            <person name="Janssen P.H."/>
            <person name="Henrissat B."/>
            <person name="Coutinho P.M."/>
            <person name="Wu M."/>
            <person name="Xie G."/>
            <person name="Haft D.H."/>
            <person name="Sait M."/>
            <person name="Badger J."/>
            <person name="Barabote R.D."/>
            <person name="Bradley B."/>
            <person name="Brettin T.S."/>
            <person name="Brinkac L.M."/>
            <person name="Bruce D."/>
            <person name="Creasy T."/>
            <person name="Daugherty S.C."/>
            <person name="Davidsen T.M."/>
            <person name="DeBoy R.T."/>
            <person name="Detter J.C."/>
            <person name="Dodson R.J."/>
            <person name="Durkin A.S."/>
            <person name="Ganapathy A."/>
            <person name="Gwinn-Giglio M."/>
            <person name="Han C.S."/>
            <person name="Khouri H."/>
            <person name="Kiss H."/>
            <person name="Kothari S.P."/>
            <person name="Madupu R."/>
            <person name="Nelson K.E."/>
            <person name="Nelson W.C."/>
            <person name="Paulsen I."/>
            <person name="Penn K."/>
            <person name="Ren Q."/>
            <person name="Rosovitz M.J."/>
            <person name="Selengut J.D."/>
            <person name="Shrivastava S."/>
            <person name="Sullivan S.A."/>
            <person name="Tapia R."/>
            <person name="Thompson L.S."/>
            <person name="Watkins K.L."/>
            <person name="Yang Q."/>
            <person name="Yu C."/>
            <person name="Zafar N."/>
            <person name="Zhou L."/>
            <person name="Kuske C.R."/>
        </authorList>
    </citation>
    <scope>NUCLEOTIDE SEQUENCE [LARGE SCALE GENOMIC DNA]</scope>
    <source>
        <strain evidence="4 5">Ellin345</strain>
    </source>
</reference>
<dbReference type="HOGENOM" id="CLU_000445_92_10_0"/>
<dbReference type="InterPro" id="IPR003607">
    <property type="entry name" value="HD/PDEase_dom"/>
</dbReference>
<dbReference type="InterPro" id="IPR052020">
    <property type="entry name" value="Cyclic_di-GMP/3'3'-cGAMP_PDE"/>
</dbReference>
<name>Q1IQE5_KORVE</name>
<evidence type="ECO:0000313" key="4">
    <source>
        <dbReference type="EMBL" id="ABF40905.1"/>
    </source>
</evidence>
<dbReference type="InterPro" id="IPR001789">
    <property type="entry name" value="Sig_transdc_resp-reg_receiver"/>
</dbReference>
<dbReference type="EnsemblBacteria" id="ABF40905">
    <property type="protein sequence ID" value="ABF40905"/>
    <property type="gene ID" value="Acid345_1904"/>
</dbReference>